<feature type="domain" description="ERAP1-like C-terminal" evidence="19">
    <location>
        <begin position="612"/>
        <end position="925"/>
    </location>
</feature>
<dbReference type="CDD" id="cd09601">
    <property type="entry name" value="M1_APN-Q_like"/>
    <property type="match status" value="1"/>
</dbReference>
<evidence type="ECO:0000256" key="8">
    <source>
        <dbReference type="ARBA" id="ARBA00022833"/>
    </source>
</evidence>
<protein>
    <recommendedName>
        <fullName evidence="17">Aminopeptidase</fullName>
        <ecNumber evidence="17">3.4.11.-</ecNumber>
    </recommendedName>
</protein>
<dbReference type="Pfam" id="PF01433">
    <property type="entry name" value="Peptidase_M1"/>
    <property type="match status" value="1"/>
</dbReference>
<evidence type="ECO:0000256" key="12">
    <source>
        <dbReference type="ARBA" id="ARBA00023136"/>
    </source>
</evidence>
<dbReference type="GO" id="GO:0043171">
    <property type="term" value="P:peptide catabolic process"/>
    <property type="evidence" value="ECO:0007669"/>
    <property type="project" value="TreeGrafter"/>
</dbReference>
<evidence type="ECO:0000256" key="17">
    <source>
        <dbReference type="RuleBase" id="RU364040"/>
    </source>
</evidence>
<feature type="site" description="Transition state stabilizer" evidence="16">
    <location>
        <position position="471"/>
    </location>
</feature>
<dbReference type="SUPFAM" id="SSF63737">
    <property type="entry name" value="Leukotriene A4 hydrolase N-terminal domain"/>
    <property type="match status" value="1"/>
</dbReference>
<proteinExistence type="inferred from homology"/>
<name>A0A1Y2C4V6_9FUNG</name>
<evidence type="ECO:0000259" key="19">
    <source>
        <dbReference type="Pfam" id="PF11838"/>
    </source>
</evidence>
<keyword evidence="22" id="KW-1185">Reference proteome</keyword>
<dbReference type="Gene3D" id="1.25.50.20">
    <property type="match status" value="1"/>
</dbReference>
<dbReference type="GO" id="GO:0042277">
    <property type="term" value="F:peptide binding"/>
    <property type="evidence" value="ECO:0007669"/>
    <property type="project" value="TreeGrafter"/>
</dbReference>
<keyword evidence="4 17" id="KW-0645">Protease</keyword>
<dbReference type="GO" id="GO:0005615">
    <property type="term" value="C:extracellular space"/>
    <property type="evidence" value="ECO:0007669"/>
    <property type="project" value="TreeGrafter"/>
</dbReference>
<evidence type="ECO:0000256" key="7">
    <source>
        <dbReference type="ARBA" id="ARBA00022801"/>
    </source>
</evidence>
<feature type="active site" description="Proton acceptor" evidence="14">
    <location>
        <position position="386"/>
    </location>
</feature>
<evidence type="ECO:0000256" key="4">
    <source>
        <dbReference type="ARBA" id="ARBA00022670"/>
    </source>
</evidence>
<comment type="caution">
    <text evidence="21">The sequence shown here is derived from an EMBL/GenBank/DDBJ whole genome shotgun (WGS) entry which is preliminary data.</text>
</comment>
<dbReference type="FunFam" id="1.10.390.10:FF:000006">
    <property type="entry name" value="Puromycin-sensitive aminopeptidase"/>
    <property type="match status" value="1"/>
</dbReference>
<dbReference type="EC" id="3.4.11.-" evidence="17"/>
<dbReference type="Gene3D" id="2.60.40.1730">
    <property type="entry name" value="tricorn interacting facor f3 domain"/>
    <property type="match status" value="1"/>
</dbReference>
<feature type="binding site" evidence="15">
    <location>
        <position position="389"/>
    </location>
    <ligand>
        <name>Zn(2+)</name>
        <dbReference type="ChEBI" id="CHEBI:29105"/>
        <note>catalytic</note>
    </ligand>
</feature>
<accession>A0A1Y2C4V6</accession>
<evidence type="ECO:0000256" key="14">
    <source>
        <dbReference type="PIRSR" id="PIRSR634016-1"/>
    </source>
</evidence>
<comment type="cofactor">
    <cofactor evidence="15 17">
        <name>Zn(2+)</name>
        <dbReference type="ChEBI" id="CHEBI:29105"/>
    </cofactor>
    <text evidence="15 17">Binds 1 zinc ion per subunit.</text>
</comment>
<reference evidence="21 22" key="1">
    <citation type="submission" date="2016-07" db="EMBL/GenBank/DDBJ databases">
        <title>Pervasive Adenine N6-methylation of Active Genes in Fungi.</title>
        <authorList>
            <consortium name="DOE Joint Genome Institute"/>
            <person name="Mondo S.J."/>
            <person name="Dannebaum R.O."/>
            <person name="Kuo R.C."/>
            <person name="Labutti K."/>
            <person name="Haridas S."/>
            <person name="Kuo A."/>
            <person name="Salamov A."/>
            <person name="Ahrendt S.R."/>
            <person name="Lipzen A."/>
            <person name="Sullivan W."/>
            <person name="Andreopoulos W.B."/>
            <person name="Clum A."/>
            <person name="Lindquist E."/>
            <person name="Daum C."/>
            <person name="Ramamoorthy G.K."/>
            <person name="Gryganskyi A."/>
            <person name="Culley D."/>
            <person name="Magnuson J.K."/>
            <person name="James T.Y."/>
            <person name="O'Malley M.A."/>
            <person name="Stajich J.E."/>
            <person name="Spatafora J.W."/>
            <person name="Visel A."/>
            <person name="Grigoriev I.V."/>
        </authorList>
    </citation>
    <scope>NUCLEOTIDE SEQUENCE [LARGE SCALE GENOMIC DNA]</scope>
    <source>
        <strain evidence="21 22">JEL800</strain>
    </source>
</reference>
<evidence type="ECO:0000313" key="22">
    <source>
        <dbReference type="Proteomes" id="UP000193642"/>
    </source>
</evidence>
<dbReference type="InterPro" id="IPR034016">
    <property type="entry name" value="M1_APN-typ"/>
</dbReference>
<keyword evidence="6 15" id="KW-0479">Metal-binding</keyword>
<dbReference type="Proteomes" id="UP000193642">
    <property type="component" value="Unassembled WGS sequence"/>
</dbReference>
<dbReference type="InterPro" id="IPR045357">
    <property type="entry name" value="Aminopeptidase_N-like_N"/>
</dbReference>
<dbReference type="InterPro" id="IPR001930">
    <property type="entry name" value="Peptidase_M1"/>
</dbReference>
<comment type="similarity">
    <text evidence="2 17">Belongs to the peptidase M1 family.</text>
</comment>
<evidence type="ECO:0000256" key="10">
    <source>
        <dbReference type="ARBA" id="ARBA00022989"/>
    </source>
</evidence>
<feature type="domain" description="Aminopeptidase N-like N-terminal" evidence="20">
    <location>
        <begin position="100"/>
        <end position="290"/>
    </location>
</feature>
<dbReference type="GO" id="GO:0008270">
    <property type="term" value="F:zinc ion binding"/>
    <property type="evidence" value="ECO:0007669"/>
    <property type="project" value="UniProtKB-UniRule"/>
</dbReference>
<dbReference type="EMBL" id="MCGO01000030">
    <property type="protein sequence ID" value="ORY41927.1"/>
    <property type="molecule type" value="Genomic_DNA"/>
</dbReference>
<dbReference type="InterPro" id="IPR050344">
    <property type="entry name" value="Peptidase_M1_aminopeptidases"/>
</dbReference>
<dbReference type="Pfam" id="PF17900">
    <property type="entry name" value="Peptidase_M1_N"/>
    <property type="match status" value="1"/>
</dbReference>
<dbReference type="InterPro" id="IPR014782">
    <property type="entry name" value="Peptidase_M1_dom"/>
</dbReference>
<feature type="binding site" evidence="15">
    <location>
        <position position="408"/>
    </location>
    <ligand>
        <name>Zn(2+)</name>
        <dbReference type="ChEBI" id="CHEBI:29105"/>
        <note>catalytic</note>
    </ligand>
</feature>
<sequence length="945" mass="106242">MSQRSFIEDSEDEEYVDVIFNDLTPIQKLRLLWDEYIVAHGRATQALVLLASTVTVLALWLWIQAGPLPPPFHPGDVFDDRPPPGAPTDWSQLRLPAHVVPIRYGIDIWTDLELSRFNGSVVAKLNLTQSSHIVVVHSVGLYVPLQSIRIKTEVERLESVEVTPNNIRIDVENEYLVIQFDRALRRGIWDLVVSFEGNLTNSLAGFYRSSYQTEAGESRALAVTQFCPTDARRAFPCLDEPGMKAVFQLNMTVVDTLNAFSNTPVVEQVVTEEGLKHIAFEETPRMSTYLVAFIVSDFERVTGKTNSGVEVGVIAAPDRINRAKTALKYGIKYPLGKIDLVAVPELSFGAMENWGLVMYKEDTLLENDKVSMEESDQGIASIVAHELAHQWFGNLVTMKWWTDIWLNEGFATFMTSKALSAIEPTWRHQELFFASETSNALTIDASEYTHPIVNNITRPSEIYEVFDAVSYDKGASLIRMVEGWLDDVAGPGYFMEQIRGYLEHFKYQNADTKQLWEALGKESLNITDVMKNWTERAWLSLLSLSGDSVGSGFTVLQERFYADGRVGPSGQFWQIPLKVYTYTRAGVRVGGAWMQMMKGNQTIKLVDEDHVFLVNPGRRGFYRVAYPEWVWSLFADWSEAGLLAKVDVAGLISDSFALSFSGNIKDPAIPLSFLASLPSETEHVVWKSALSELKKVTAILSIDSSYGLWEVYLRRLLDPIVQSLGWIETSANKRDHHTRALLRSELLEFALSIGNTTISTHLTGLVYNAGILFGDESDFEFIMNLYEKAVLASEKKLLQSALVLATRSHQVAALLEYALAPNHPREDMIDWLIGLASGSHHMTVWTFMKERWSDIVEIWRRGAGTEETVNWSKVNNFIGTLISSFVESSAIDEAQQLFLKAGGGEGWFVPPGADGAVRRGLERARINVKWVKLNGKLIKDWLKSH</sequence>
<feature type="transmembrane region" description="Helical" evidence="17">
    <location>
        <begin position="46"/>
        <end position="63"/>
    </location>
</feature>
<dbReference type="Gene3D" id="2.60.40.1910">
    <property type="match status" value="1"/>
</dbReference>
<feature type="domain" description="Peptidase M1 membrane alanine aminopeptidase" evidence="18">
    <location>
        <begin position="328"/>
        <end position="533"/>
    </location>
</feature>
<dbReference type="GO" id="GO:0070006">
    <property type="term" value="F:metalloaminopeptidase activity"/>
    <property type="evidence" value="ECO:0007669"/>
    <property type="project" value="TreeGrafter"/>
</dbReference>
<evidence type="ECO:0000256" key="15">
    <source>
        <dbReference type="PIRSR" id="PIRSR634016-3"/>
    </source>
</evidence>
<evidence type="ECO:0000259" key="18">
    <source>
        <dbReference type="Pfam" id="PF01433"/>
    </source>
</evidence>
<dbReference type="FunFam" id="2.60.40.1730:FF:000012">
    <property type="entry name" value="Aminopeptidase N"/>
    <property type="match status" value="1"/>
</dbReference>
<dbReference type="GO" id="GO:0006508">
    <property type="term" value="P:proteolysis"/>
    <property type="evidence" value="ECO:0007669"/>
    <property type="project" value="UniProtKB-KW"/>
</dbReference>
<keyword evidence="3 17" id="KW-0031">Aminopeptidase</keyword>
<dbReference type="Pfam" id="PF11838">
    <property type="entry name" value="ERAP1_C"/>
    <property type="match status" value="1"/>
</dbReference>
<keyword evidence="7 17" id="KW-0378">Hydrolase</keyword>
<evidence type="ECO:0000313" key="21">
    <source>
        <dbReference type="EMBL" id="ORY41927.1"/>
    </source>
</evidence>
<dbReference type="STRING" id="329046.A0A1Y2C4V6"/>
<keyword evidence="10 17" id="KW-1133">Transmembrane helix</keyword>
<dbReference type="GO" id="GO:0016020">
    <property type="term" value="C:membrane"/>
    <property type="evidence" value="ECO:0007669"/>
    <property type="project" value="UniProtKB-SubCell"/>
</dbReference>
<dbReference type="PRINTS" id="PR00756">
    <property type="entry name" value="ALADIPTASE"/>
</dbReference>
<feature type="binding site" evidence="15">
    <location>
        <position position="385"/>
    </location>
    <ligand>
        <name>Zn(2+)</name>
        <dbReference type="ChEBI" id="CHEBI:29105"/>
        <note>catalytic</note>
    </ligand>
</feature>
<evidence type="ECO:0000259" key="20">
    <source>
        <dbReference type="Pfam" id="PF17900"/>
    </source>
</evidence>
<evidence type="ECO:0000256" key="2">
    <source>
        <dbReference type="ARBA" id="ARBA00010136"/>
    </source>
</evidence>
<keyword evidence="5 17" id="KW-0812">Transmembrane</keyword>
<evidence type="ECO:0000256" key="11">
    <source>
        <dbReference type="ARBA" id="ARBA00023049"/>
    </source>
</evidence>
<dbReference type="AlphaFoldDB" id="A0A1Y2C4V6"/>
<keyword evidence="12 17" id="KW-0472">Membrane</keyword>
<evidence type="ECO:0000256" key="3">
    <source>
        <dbReference type="ARBA" id="ARBA00022438"/>
    </source>
</evidence>
<evidence type="ECO:0000256" key="9">
    <source>
        <dbReference type="ARBA" id="ARBA00022968"/>
    </source>
</evidence>
<dbReference type="InterPro" id="IPR042097">
    <property type="entry name" value="Aminopeptidase_N-like_N_sf"/>
</dbReference>
<evidence type="ECO:0000256" key="6">
    <source>
        <dbReference type="ARBA" id="ARBA00022723"/>
    </source>
</evidence>
<dbReference type="OrthoDB" id="10031169at2759"/>
<dbReference type="InterPro" id="IPR027268">
    <property type="entry name" value="Peptidase_M4/M1_CTD_sf"/>
</dbReference>
<keyword evidence="9" id="KW-0735">Signal-anchor</keyword>
<dbReference type="InterPro" id="IPR024571">
    <property type="entry name" value="ERAP1-like_C_dom"/>
</dbReference>
<gene>
    <name evidence="21" type="ORF">BCR33DRAFT_718578</name>
</gene>
<dbReference type="PANTHER" id="PTHR11533">
    <property type="entry name" value="PROTEASE M1 ZINC METALLOPROTEASE"/>
    <property type="match status" value="1"/>
</dbReference>
<evidence type="ECO:0000256" key="13">
    <source>
        <dbReference type="ARBA" id="ARBA00023180"/>
    </source>
</evidence>
<dbReference type="PANTHER" id="PTHR11533:SF299">
    <property type="entry name" value="AMINOPEPTIDASE"/>
    <property type="match status" value="1"/>
</dbReference>
<keyword evidence="8 15" id="KW-0862">Zinc</keyword>
<keyword evidence="13" id="KW-0325">Glycoprotein</keyword>
<dbReference type="GO" id="GO:0005737">
    <property type="term" value="C:cytoplasm"/>
    <property type="evidence" value="ECO:0007669"/>
    <property type="project" value="TreeGrafter"/>
</dbReference>
<evidence type="ECO:0000256" key="5">
    <source>
        <dbReference type="ARBA" id="ARBA00022692"/>
    </source>
</evidence>
<keyword evidence="11 17" id="KW-0482">Metalloprotease</keyword>
<evidence type="ECO:0000256" key="16">
    <source>
        <dbReference type="PIRSR" id="PIRSR634016-4"/>
    </source>
</evidence>
<comment type="subcellular location">
    <subcellularLocation>
        <location evidence="1">Membrane</location>
        <topology evidence="1">Single-pass type II membrane protein</topology>
    </subcellularLocation>
</comment>
<evidence type="ECO:0000256" key="1">
    <source>
        <dbReference type="ARBA" id="ARBA00004606"/>
    </source>
</evidence>
<organism evidence="21 22">
    <name type="scientific">Rhizoclosmatium globosum</name>
    <dbReference type="NCBI Taxonomy" id="329046"/>
    <lineage>
        <taxon>Eukaryota</taxon>
        <taxon>Fungi</taxon>
        <taxon>Fungi incertae sedis</taxon>
        <taxon>Chytridiomycota</taxon>
        <taxon>Chytridiomycota incertae sedis</taxon>
        <taxon>Chytridiomycetes</taxon>
        <taxon>Chytridiales</taxon>
        <taxon>Chytriomycetaceae</taxon>
        <taxon>Rhizoclosmatium</taxon>
    </lineage>
</organism>
<dbReference type="SUPFAM" id="SSF55486">
    <property type="entry name" value="Metalloproteases ('zincins'), catalytic domain"/>
    <property type="match status" value="1"/>
</dbReference>
<dbReference type="Gene3D" id="1.10.390.10">
    <property type="entry name" value="Neutral Protease Domain 2"/>
    <property type="match status" value="1"/>
</dbReference>